<proteinExistence type="inferred from homology"/>
<sequence>MGQGTVKLTDLNDFLRPSDACILPVGGGMQAASKPKPGSFASPMYGKQSEEQAKIARVTLSDCITCSGCVTSAETILLDSAEALRAFESGCSDESRFAVVGLSQQAVASVAEKYGLGLVETYEKLCTILKELGASRVYDVSLARRICLLEHLAEVFTEIEKQQSIITSACPGFVSYVEKKQGPEVISKLSKVKSPQAILATLAKRLLPSATEVAQGRKVWVATVMPCHDKKLEAARPELEYHETPEVDSVITSDELDSIIIKSFSPLSTVRRTSLDDDFGGDHGALGSVYLGELVGSGGYLEFTVRAVAEKYFGYKLPESLQFKTIGRGSDFKEYVLQDPAKEENMIKFAAAYGFKNVQKIMRSIAAGRCQYQYVEMMSCPGGCNNGGGQIGGDVRDRNLLENVEAVYKQGSVIDDLKDCKGVQIVYDLIGAEPGSDKARKLFHTTFESRGEATLASLEW</sequence>
<protein>
    <recommendedName>
        <fullName evidence="2">Iron hydrogenase large subunit C-terminal domain-containing protein</fullName>
    </recommendedName>
</protein>
<dbReference type="Pfam" id="PF02906">
    <property type="entry name" value="Fe_hyd_lg_C"/>
    <property type="match status" value="1"/>
</dbReference>
<gene>
    <name evidence="3" type="ORF">NDN08_005451</name>
</gene>
<dbReference type="InterPro" id="IPR050340">
    <property type="entry name" value="Cytosolic_Fe-S_CAF"/>
</dbReference>
<dbReference type="SUPFAM" id="SSF53920">
    <property type="entry name" value="Fe-only hydrogenase"/>
    <property type="match status" value="1"/>
</dbReference>
<evidence type="ECO:0000313" key="3">
    <source>
        <dbReference type="EMBL" id="KAJ8908746.1"/>
    </source>
</evidence>
<dbReference type="InterPro" id="IPR009016">
    <property type="entry name" value="Fe_hydrogenase"/>
</dbReference>
<dbReference type="InterPro" id="IPR004108">
    <property type="entry name" value="Fe_hydrogenase_lsu_C"/>
</dbReference>
<dbReference type="Proteomes" id="UP001157974">
    <property type="component" value="Unassembled WGS sequence"/>
</dbReference>
<feature type="domain" description="Iron hydrogenase large subunit C-terminal" evidence="2">
    <location>
        <begin position="99"/>
        <end position="388"/>
    </location>
</feature>
<accession>A0AAV8V3V0</accession>
<keyword evidence="4" id="KW-1185">Reference proteome</keyword>
<comment type="similarity">
    <text evidence="1">Belongs to the NARF family.</text>
</comment>
<reference evidence="3 4" key="1">
    <citation type="journal article" date="2023" name="Nat. Commun.">
        <title>Origin of minicircular mitochondrial genomes in red algae.</title>
        <authorList>
            <person name="Lee Y."/>
            <person name="Cho C.H."/>
            <person name="Lee Y.M."/>
            <person name="Park S.I."/>
            <person name="Yang J.H."/>
            <person name="West J.A."/>
            <person name="Bhattacharya D."/>
            <person name="Yoon H.S."/>
        </authorList>
    </citation>
    <scope>NUCLEOTIDE SEQUENCE [LARGE SCALE GENOMIC DNA]</scope>
    <source>
        <strain evidence="3 4">CCMP1338</strain>
        <tissue evidence="3">Whole cell</tissue>
    </source>
</reference>
<evidence type="ECO:0000259" key="2">
    <source>
        <dbReference type="Pfam" id="PF02906"/>
    </source>
</evidence>
<dbReference type="Gene3D" id="3.40.950.10">
    <property type="entry name" value="Fe-only Hydrogenase (Larger Subunit), Chain L, domain 3"/>
    <property type="match status" value="1"/>
</dbReference>
<dbReference type="AlphaFoldDB" id="A0AAV8V3V0"/>
<dbReference type="EMBL" id="JAMWBK010000001">
    <property type="protein sequence ID" value="KAJ8908746.1"/>
    <property type="molecule type" value="Genomic_DNA"/>
</dbReference>
<name>A0AAV8V3V0_9RHOD</name>
<evidence type="ECO:0000256" key="1">
    <source>
        <dbReference type="ARBA" id="ARBA00006596"/>
    </source>
</evidence>
<dbReference type="Gene3D" id="3.40.50.1780">
    <property type="match status" value="1"/>
</dbReference>
<dbReference type="PANTHER" id="PTHR11615">
    <property type="entry name" value="NITRATE, FORMATE, IRON DEHYDROGENASE"/>
    <property type="match status" value="1"/>
</dbReference>
<evidence type="ECO:0000313" key="4">
    <source>
        <dbReference type="Proteomes" id="UP001157974"/>
    </source>
</evidence>
<organism evidence="3 4">
    <name type="scientific">Rhodosorus marinus</name>
    <dbReference type="NCBI Taxonomy" id="101924"/>
    <lineage>
        <taxon>Eukaryota</taxon>
        <taxon>Rhodophyta</taxon>
        <taxon>Stylonematophyceae</taxon>
        <taxon>Stylonematales</taxon>
        <taxon>Stylonemataceae</taxon>
        <taxon>Rhodosorus</taxon>
    </lineage>
</organism>
<comment type="caution">
    <text evidence="3">The sequence shown here is derived from an EMBL/GenBank/DDBJ whole genome shotgun (WGS) entry which is preliminary data.</text>
</comment>